<protein>
    <submittedName>
        <fullName evidence="2">Uncharacterized protein</fullName>
    </submittedName>
</protein>
<feature type="region of interest" description="Disordered" evidence="1">
    <location>
        <begin position="1"/>
        <end position="29"/>
    </location>
</feature>
<dbReference type="Proteomes" id="UP000769157">
    <property type="component" value="Unassembled WGS sequence"/>
</dbReference>
<feature type="region of interest" description="Disordered" evidence="1">
    <location>
        <begin position="211"/>
        <end position="233"/>
    </location>
</feature>
<keyword evidence="3" id="KW-1185">Reference proteome</keyword>
<accession>A0A9P8T280</accession>
<gene>
    <name evidence="2" type="ORF">OGAPHI_005703</name>
</gene>
<organism evidence="2 3">
    <name type="scientific">Ogataea philodendri</name>
    <dbReference type="NCBI Taxonomy" id="1378263"/>
    <lineage>
        <taxon>Eukaryota</taxon>
        <taxon>Fungi</taxon>
        <taxon>Dikarya</taxon>
        <taxon>Ascomycota</taxon>
        <taxon>Saccharomycotina</taxon>
        <taxon>Pichiomycetes</taxon>
        <taxon>Pichiales</taxon>
        <taxon>Pichiaceae</taxon>
        <taxon>Ogataea</taxon>
    </lineage>
</organism>
<dbReference type="RefSeq" id="XP_046059540.1">
    <property type="nucleotide sequence ID" value="XM_046206913.1"/>
</dbReference>
<evidence type="ECO:0000256" key="1">
    <source>
        <dbReference type="SAM" id="MobiDB-lite"/>
    </source>
</evidence>
<dbReference type="OrthoDB" id="2441642at2759"/>
<reference evidence="2" key="2">
    <citation type="submission" date="2021-01" db="EMBL/GenBank/DDBJ databases">
        <authorList>
            <person name="Schikora-Tamarit M.A."/>
        </authorList>
    </citation>
    <scope>NUCLEOTIDE SEQUENCE</scope>
    <source>
        <strain evidence="2">CBS6075</strain>
    </source>
</reference>
<comment type="caution">
    <text evidence="2">The sequence shown here is derived from an EMBL/GenBank/DDBJ whole genome shotgun (WGS) entry which is preliminary data.</text>
</comment>
<sequence length="233" mass="25783">MSDDSSHLRSRPLKIGELIDKEDESDDTRSPELLIAAEALGALKNGSEQPKTTILDKMASHPLISNPINYMLEKTINTSSNIVLLADEKTKRARYEQSSDEVSDEKTQTETGTLHKRPRLEKSASGSQLSNRLPPPTQPRFARANSNLRQQVTISSAISTQKGLQDLTELSVLNLNIESRRRLTMLINFLKIGNTQLSERIENLLNALSAEQEKKSARSASPEENSVPTPAPV</sequence>
<feature type="region of interest" description="Disordered" evidence="1">
    <location>
        <begin position="93"/>
        <end position="141"/>
    </location>
</feature>
<name>A0A9P8T280_9ASCO</name>
<evidence type="ECO:0000313" key="2">
    <source>
        <dbReference type="EMBL" id="KAH3662451.1"/>
    </source>
</evidence>
<reference evidence="2" key="1">
    <citation type="journal article" date="2021" name="Open Biol.">
        <title>Shared evolutionary footprints suggest mitochondrial oxidative damage underlies multiple complex I losses in fungi.</title>
        <authorList>
            <person name="Schikora-Tamarit M.A."/>
            <person name="Marcet-Houben M."/>
            <person name="Nosek J."/>
            <person name="Gabaldon T."/>
        </authorList>
    </citation>
    <scope>NUCLEOTIDE SEQUENCE</scope>
    <source>
        <strain evidence="2">CBS6075</strain>
    </source>
</reference>
<proteinExistence type="predicted"/>
<evidence type="ECO:0000313" key="3">
    <source>
        <dbReference type="Proteomes" id="UP000769157"/>
    </source>
</evidence>
<dbReference type="AlphaFoldDB" id="A0A9P8T280"/>
<dbReference type="EMBL" id="JAEUBE010000378">
    <property type="protein sequence ID" value="KAH3662451.1"/>
    <property type="molecule type" value="Genomic_DNA"/>
</dbReference>
<dbReference type="GeneID" id="70237667"/>
<feature type="compositionally biased region" description="Polar residues" evidence="1">
    <location>
        <begin position="218"/>
        <end position="233"/>
    </location>
</feature>